<comment type="caution">
    <text evidence="4">The sequence shown here is derived from an EMBL/GenBank/DDBJ whole genome shotgun (WGS) entry which is preliminary data.</text>
</comment>
<keyword evidence="2" id="KW-0808">Transferase</keyword>
<evidence type="ECO:0000256" key="1">
    <source>
        <dbReference type="ARBA" id="ARBA00022603"/>
    </source>
</evidence>
<evidence type="ECO:0000256" key="2">
    <source>
        <dbReference type="ARBA" id="ARBA00022679"/>
    </source>
</evidence>
<accession>A0ABV8P5L2</accession>
<dbReference type="PANTHER" id="PTHR43619:SF2">
    <property type="entry name" value="S-ADENOSYL-L-METHIONINE-DEPENDENT METHYLTRANSFERASES SUPERFAMILY PROTEIN"/>
    <property type="match status" value="1"/>
</dbReference>
<dbReference type="Proteomes" id="UP001595848">
    <property type="component" value="Unassembled WGS sequence"/>
</dbReference>
<reference evidence="5" key="1">
    <citation type="journal article" date="2019" name="Int. J. Syst. Evol. Microbiol.">
        <title>The Global Catalogue of Microorganisms (GCM) 10K type strain sequencing project: providing services to taxonomists for standard genome sequencing and annotation.</title>
        <authorList>
            <consortium name="The Broad Institute Genomics Platform"/>
            <consortium name="The Broad Institute Genome Sequencing Center for Infectious Disease"/>
            <person name="Wu L."/>
            <person name="Ma J."/>
        </authorList>
    </citation>
    <scope>NUCLEOTIDE SEQUENCE [LARGE SCALE GENOMIC DNA]</scope>
    <source>
        <strain evidence="5">LMG 24813</strain>
    </source>
</reference>
<dbReference type="InterPro" id="IPR011610">
    <property type="entry name" value="SAM_mthyl_Trfase_ML2640-like"/>
</dbReference>
<evidence type="ECO:0000313" key="4">
    <source>
        <dbReference type="EMBL" id="MFC4202932.1"/>
    </source>
</evidence>
<evidence type="ECO:0000313" key="5">
    <source>
        <dbReference type="Proteomes" id="UP001595848"/>
    </source>
</evidence>
<dbReference type="GO" id="GO:0008168">
    <property type="term" value="F:methyltransferase activity"/>
    <property type="evidence" value="ECO:0007669"/>
    <property type="project" value="UniProtKB-KW"/>
</dbReference>
<sequence>MAHDKEAEIPDNTAVRTALWRALHVQADAPPHVFEDEVGLKLVAPDDDWRDRPDMSPFTKPFRAAILARARYIEDLVEEQVSRGVGQYVLLGAGLDSFAQRRPEFASRLRIFELDQPESQAWKRERLVATGLGIAGNLELVPVDFEAGDDWLSRLVASGFDVQRPAVIASTGVSMYLTRDAVMATLRRIAAFVPGSIFVMSFLCPIEMLDPEIRIGVERAAAGARASGTPWISFFKPDEIMALATEAGFQKVQHVSASALAERYFAGRADDLRPPRNSEELLVARV</sequence>
<gene>
    <name evidence="4" type="ORF">ACFOY1_18430</name>
</gene>
<dbReference type="PANTHER" id="PTHR43619">
    <property type="entry name" value="S-ADENOSYL-L-METHIONINE-DEPENDENT METHYLTRANSFERASE YKTD-RELATED"/>
    <property type="match status" value="1"/>
</dbReference>
<keyword evidence="5" id="KW-1185">Reference proteome</keyword>
<comment type="function">
    <text evidence="3">Exhibits S-adenosyl-L-methionine-dependent methyltransferase activity.</text>
</comment>
<name>A0ABV8P5L2_9BURK</name>
<dbReference type="EMBL" id="JBHSBV010000007">
    <property type="protein sequence ID" value="MFC4202932.1"/>
    <property type="molecule type" value="Genomic_DNA"/>
</dbReference>
<dbReference type="NCBIfam" id="TIGR00027">
    <property type="entry name" value="mthyl_TIGR00027"/>
    <property type="match status" value="1"/>
</dbReference>
<dbReference type="EC" id="2.1.1.-" evidence="3"/>
<dbReference type="RefSeq" id="WP_217965334.1">
    <property type="nucleotide sequence ID" value="NZ_JAHTBN010000006.1"/>
</dbReference>
<comment type="similarity">
    <text evidence="3">Belongs to the UPF0677 family.</text>
</comment>
<proteinExistence type="inferred from homology"/>
<evidence type="ECO:0000256" key="3">
    <source>
        <dbReference type="RuleBase" id="RU362030"/>
    </source>
</evidence>
<keyword evidence="3" id="KW-0949">S-adenosyl-L-methionine</keyword>
<keyword evidence="1 3" id="KW-0489">Methyltransferase</keyword>
<dbReference type="InterPro" id="IPR007213">
    <property type="entry name" value="Ppm1/Ppm2/Tcmp"/>
</dbReference>
<organism evidence="4 5">
    <name type="scientific">Candidimonas humi</name>
    <dbReference type="NCBI Taxonomy" id="683355"/>
    <lineage>
        <taxon>Bacteria</taxon>
        <taxon>Pseudomonadati</taxon>
        <taxon>Pseudomonadota</taxon>
        <taxon>Betaproteobacteria</taxon>
        <taxon>Burkholderiales</taxon>
        <taxon>Alcaligenaceae</taxon>
        <taxon>Candidimonas</taxon>
    </lineage>
</organism>
<dbReference type="GO" id="GO:0032259">
    <property type="term" value="P:methylation"/>
    <property type="evidence" value="ECO:0007669"/>
    <property type="project" value="UniProtKB-KW"/>
</dbReference>
<dbReference type="Pfam" id="PF04072">
    <property type="entry name" value="LCM"/>
    <property type="match status" value="1"/>
</dbReference>
<protein>
    <recommendedName>
        <fullName evidence="3">S-adenosyl-L-methionine-dependent methyltransferase</fullName>
        <ecNumber evidence="3">2.1.1.-</ecNumber>
    </recommendedName>
</protein>